<proteinExistence type="predicted"/>
<protein>
    <submittedName>
        <fullName evidence="1">CSON001114 protein</fullName>
    </submittedName>
</protein>
<dbReference type="EMBL" id="UFQT01001174">
    <property type="protein sequence ID" value="SSX29299.1"/>
    <property type="molecule type" value="Genomic_DNA"/>
</dbReference>
<name>A0A336MJZ0_CULSO</name>
<reference evidence="1" key="1">
    <citation type="submission" date="2018-07" db="EMBL/GenBank/DDBJ databases">
        <authorList>
            <person name="Quirk P.G."/>
            <person name="Krulwich T.A."/>
        </authorList>
    </citation>
    <scope>NUCLEOTIDE SEQUENCE</scope>
</reference>
<evidence type="ECO:0000313" key="1">
    <source>
        <dbReference type="EMBL" id="SSX29299.1"/>
    </source>
</evidence>
<accession>A0A336MJZ0</accession>
<sequence>MQFESPSIVLAILPSTFLALIRSFPFARIPSDAFFNSPSNQILSTKSVSPRLDKPAATLSSISLVSS</sequence>
<dbReference type="AlphaFoldDB" id="A0A336MJZ0"/>
<dbReference type="VEuPathDB" id="VectorBase:CSON001114"/>
<gene>
    <name evidence="1" type="primary">CSON001114</name>
</gene>
<organism evidence="1">
    <name type="scientific">Culicoides sonorensis</name>
    <name type="common">Biting midge</name>
    <dbReference type="NCBI Taxonomy" id="179676"/>
    <lineage>
        <taxon>Eukaryota</taxon>
        <taxon>Metazoa</taxon>
        <taxon>Ecdysozoa</taxon>
        <taxon>Arthropoda</taxon>
        <taxon>Hexapoda</taxon>
        <taxon>Insecta</taxon>
        <taxon>Pterygota</taxon>
        <taxon>Neoptera</taxon>
        <taxon>Endopterygota</taxon>
        <taxon>Diptera</taxon>
        <taxon>Nematocera</taxon>
        <taxon>Chironomoidea</taxon>
        <taxon>Ceratopogonidae</taxon>
        <taxon>Ceratopogoninae</taxon>
        <taxon>Culicoides</taxon>
        <taxon>Monoculicoides</taxon>
    </lineage>
</organism>